<evidence type="ECO:0008006" key="5">
    <source>
        <dbReference type="Google" id="ProtNLM"/>
    </source>
</evidence>
<accession>A0A4S4LSR5</accession>
<name>A0A4S4LSR5_9AGAM</name>
<reference evidence="3 4" key="1">
    <citation type="submission" date="2019-02" db="EMBL/GenBank/DDBJ databases">
        <title>Genome sequencing of the rare red list fungi Bondarzewia mesenterica.</title>
        <authorList>
            <person name="Buettner E."/>
            <person name="Kellner H."/>
        </authorList>
    </citation>
    <scope>NUCLEOTIDE SEQUENCE [LARGE SCALE GENOMIC DNA]</scope>
    <source>
        <strain evidence="3 4">DSM 108281</strain>
    </source>
</reference>
<protein>
    <recommendedName>
        <fullName evidence="5">Short-chain dehydrogenase</fullName>
    </recommendedName>
</protein>
<proteinExistence type="inferred from homology"/>
<keyword evidence="2" id="KW-0560">Oxidoreductase</keyword>
<comment type="caution">
    <text evidence="3">The sequence shown here is derived from an EMBL/GenBank/DDBJ whole genome shotgun (WGS) entry which is preliminary data.</text>
</comment>
<dbReference type="SUPFAM" id="SSF51735">
    <property type="entry name" value="NAD(P)-binding Rossmann-fold domains"/>
    <property type="match status" value="1"/>
</dbReference>
<dbReference type="PANTHER" id="PTHR43008:SF8">
    <property type="entry name" value="BENZIL REDUCTASE ((S)-BENZOIN FORMING) IRC24"/>
    <property type="match status" value="1"/>
</dbReference>
<evidence type="ECO:0000313" key="3">
    <source>
        <dbReference type="EMBL" id="THH15215.1"/>
    </source>
</evidence>
<dbReference type="AlphaFoldDB" id="A0A4S4LSR5"/>
<evidence type="ECO:0000256" key="1">
    <source>
        <dbReference type="ARBA" id="ARBA00006484"/>
    </source>
</evidence>
<dbReference type="GO" id="GO:0050664">
    <property type="term" value="F:oxidoreductase activity, acting on NAD(P)H, oxygen as acceptor"/>
    <property type="evidence" value="ECO:0007669"/>
    <property type="project" value="TreeGrafter"/>
</dbReference>
<comment type="similarity">
    <text evidence="1">Belongs to the short-chain dehydrogenases/reductases (SDR) family.</text>
</comment>
<dbReference type="Proteomes" id="UP000310158">
    <property type="component" value="Unassembled WGS sequence"/>
</dbReference>
<dbReference type="InterPro" id="IPR036291">
    <property type="entry name" value="NAD(P)-bd_dom_sf"/>
</dbReference>
<dbReference type="PANTHER" id="PTHR43008">
    <property type="entry name" value="BENZIL REDUCTASE"/>
    <property type="match status" value="1"/>
</dbReference>
<dbReference type="EMBL" id="SGPL01000222">
    <property type="protein sequence ID" value="THH15215.1"/>
    <property type="molecule type" value="Genomic_DNA"/>
</dbReference>
<dbReference type="GO" id="GO:0016616">
    <property type="term" value="F:oxidoreductase activity, acting on the CH-OH group of donors, NAD or NADP as acceptor"/>
    <property type="evidence" value="ECO:0007669"/>
    <property type="project" value="UniProtKB-ARBA"/>
</dbReference>
<dbReference type="Pfam" id="PF00106">
    <property type="entry name" value="adh_short"/>
    <property type="match status" value="1"/>
</dbReference>
<dbReference type="Gene3D" id="3.40.50.720">
    <property type="entry name" value="NAD(P)-binding Rossmann-like Domain"/>
    <property type="match status" value="1"/>
</dbReference>
<dbReference type="PRINTS" id="PR00081">
    <property type="entry name" value="GDHRDH"/>
</dbReference>
<evidence type="ECO:0000256" key="2">
    <source>
        <dbReference type="ARBA" id="ARBA00023002"/>
    </source>
</evidence>
<sequence length="267" mass="28506">MFASEPLTTAPTPSPVVVITGASKGLGLAITTILLKEFNATVVAISRTRTPEIIELLNAHTGSLKVVECSVTDEPAFTKAITDAANDCHGIDSLILNAGTLEPLGRIDSQANTLDAWKANFDVNFFSLITALKAALPALRQSLSGGKVVFVSSGAATGNTYGWGPYNASKAALNSLTLAQEEPDIVTVAVRPGKMDTAMQFALRERGGPHMKEEDYQMFVREYDEGKLVHPEDTGYIIAGLALGAPEDLTGKFVSWNSEECGEFQRE</sequence>
<gene>
    <name evidence="3" type="ORF">EW146_g5237</name>
</gene>
<organism evidence="3 4">
    <name type="scientific">Bondarzewia mesenterica</name>
    <dbReference type="NCBI Taxonomy" id="1095465"/>
    <lineage>
        <taxon>Eukaryota</taxon>
        <taxon>Fungi</taxon>
        <taxon>Dikarya</taxon>
        <taxon>Basidiomycota</taxon>
        <taxon>Agaricomycotina</taxon>
        <taxon>Agaricomycetes</taxon>
        <taxon>Russulales</taxon>
        <taxon>Bondarzewiaceae</taxon>
        <taxon>Bondarzewia</taxon>
    </lineage>
</organism>
<keyword evidence="4" id="KW-1185">Reference proteome</keyword>
<evidence type="ECO:0000313" key="4">
    <source>
        <dbReference type="Proteomes" id="UP000310158"/>
    </source>
</evidence>
<dbReference type="InterPro" id="IPR002347">
    <property type="entry name" value="SDR_fam"/>
</dbReference>
<dbReference type="OrthoDB" id="9876299at2759"/>